<dbReference type="GO" id="GO:0098553">
    <property type="term" value="C:lumenal side of endoplasmic reticulum membrane"/>
    <property type="evidence" value="ECO:0007669"/>
    <property type="project" value="TreeGrafter"/>
</dbReference>
<feature type="transmembrane region" description="Helical" evidence="7">
    <location>
        <begin position="69"/>
        <end position="88"/>
    </location>
</feature>
<dbReference type="PANTHER" id="PTHR12174">
    <property type="entry name" value="SIGNAL PEPTIDE PEPTIDASE"/>
    <property type="match status" value="1"/>
</dbReference>
<feature type="transmembrane region" description="Helical" evidence="7">
    <location>
        <begin position="162"/>
        <end position="181"/>
    </location>
</feature>
<feature type="transmembrane region" description="Helical" evidence="7">
    <location>
        <begin position="282"/>
        <end position="305"/>
    </location>
</feature>
<feature type="transmembrane region" description="Helical" evidence="7">
    <location>
        <begin position="311"/>
        <end position="329"/>
    </location>
</feature>
<evidence type="ECO:0000256" key="6">
    <source>
        <dbReference type="ARBA" id="ARBA00023136"/>
    </source>
</evidence>
<dbReference type="PANTHER" id="PTHR12174:SF103">
    <property type="entry name" value="INTRAMEMBRANE PROTEASE (IMPAS) FAMILY"/>
    <property type="match status" value="1"/>
</dbReference>
<accession>A0A2G8LPM3</accession>
<organism evidence="8 9">
    <name type="scientific">Stichopus japonicus</name>
    <name type="common">Sea cucumber</name>
    <dbReference type="NCBI Taxonomy" id="307972"/>
    <lineage>
        <taxon>Eukaryota</taxon>
        <taxon>Metazoa</taxon>
        <taxon>Echinodermata</taxon>
        <taxon>Eleutherozoa</taxon>
        <taxon>Echinozoa</taxon>
        <taxon>Holothuroidea</taxon>
        <taxon>Aspidochirotacea</taxon>
        <taxon>Aspidochirotida</taxon>
        <taxon>Stichopodidae</taxon>
        <taxon>Apostichopus</taxon>
    </lineage>
</organism>
<comment type="subcellular location">
    <subcellularLocation>
        <location evidence="1">Endomembrane system</location>
        <topology evidence="1">Multi-pass membrane protein</topology>
    </subcellularLocation>
</comment>
<evidence type="ECO:0000256" key="4">
    <source>
        <dbReference type="ARBA" id="ARBA00022801"/>
    </source>
</evidence>
<dbReference type="AlphaFoldDB" id="A0A2G8LPM3"/>
<dbReference type="OrthoDB" id="29661at2759"/>
<protein>
    <submittedName>
        <fullName evidence="8">Putative signal peptide peptidase-like 2B isoform X2</fullName>
    </submittedName>
</protein>
<keyword evidence="5 7" id="KW-1133">Transmembrane helix</keyword>
<proteinExistence type="inferred from homology"/>
<dbReference type="InterPro" id="IPR006639">
    <property type="entry name" value="Preselin/SPP"/>
</dbReference>
<dbReference type="STRING" id="307972.A0A2G8LPM3"/>
<dbReference type="SMART" id="SM00730">
    <property type="entry name" value="PSN"/>
    <property type="match status" value="1"/>
</dbReference>
<evidence type="ECO:0000256" key="5">
    <source>
        <dbReference type="ARBA" id="ARBA00022989"/>
    </source>
</evidence>
<sequence>MSWKIKNSEKTFSLHRDSNHGPPALYADTLTTRLWTLIVCPEVRNRNKTEAEEDEDDNDDDSLTISIKLIVVWVVMLVTFLLLLYFFYNIMVYVVIFMFCLGSWSSLYVCLHPFVRRVFRSKASTPVIPVLKEKYTYVSIVLSAVCLIPVVCWFVYRKEDCAWILQDILGAAFCISMLKIIHMPNFMMCVLLLGLLFFYDLFFVFITPLISNDGESVMLKVATGGDGATEKLPILFMFPTFSSSPYSVCKGFSLLGFGDVLIPGLLVGFCHSFDRKIQSMKIYYIASTAAYGLGILLTFVALIIMESGQPALVYIVPCTLLTVTFIGCCRRELKALWTGEPIKRYVTLTGEVNDGINHA</sequence>
<dbReference type="InterPro" id="IPR007369">
    <property type="entry name" value="Peptidase_A22B_SPP"/>
</dbReference>
<name>A0A2G8LPM3_STIJA</name>
<keyword evidence="9" id="KW-1185">Reference proteome</keyword>
<dbReference type="GO" id="GO:0042500">
    <property type="term" value="F:aspartic endopeptidase activity, intramembrane cleaving"/>
    <property type="evidence" value="ECO:0007669"/>
    <property type="project" value="InterPro"/>
</dbReference>
<evidence type="ECO:0000313" key="8">
    <source>
        <dbReference type="EMBL" id="PIK62162.1"/>
    </source>
</evidence>
<keyword evidence="3 7" id="KW-0812">Transmembrane</keyword>
<feature type="transmembrane region" description="Helical" evidence="7">
    <location>
        <begin position="135"/>
        <end position="156"/>
    </location>
</feature>
<dbReference type="GO" id="GO:0098554">
    <property type="term" value="C:cytoplasmic side of endoplasmic reticulum membrane"/>
    <property type="evidence" value="ECO:0007669"/>
    <property type="project" value="TreeGrafter"/>
</dbReference>
<dbReference type="Proteomes" id="UP000230750">
    <property type="component" value="Unassembled WGS sequence"/>
</dbReference>
<feature type="transmembrane region" description="Helical" evidence="7">
    <location>
        <begin position="94"/>
        <end position="115"/>
    </location>
</feature>
<dbReference type="GO" id="GO:0005765">
    <property type="term" value="C:lysosomal membrane"/>
    <property type="evidence" value="ECO:0007669"/>
    <property type="project" value="TreeGrafter"/>
</dbReference>
<evidence type="ECO:0000256" key="3">
    <source>
        <dbReference type="ARBA" id="ARBA00022692"/>
    </source>
</evidence>
<dbReference type="Pfam" id="PF04258">
    <property type="entry name" value="Peptidase_A22B"/>
    <property type="match status" value="1"/>
</dbReference>
<gene>
    <name evidence="8" type="ORF">BSL78_00884</name>
</gene>
<feature type="transmembrane region" description="Helical" evidence="7">
    <location>
        <begin position="251"/>
        <end position="270"/>
    </location>
</feature>
<keyword evidence="4" id="KW-0378">Hydrolase</keyword>
<dbReference type="GO" id="GO:0030660">
    <property type="term" value="C:Golgi-associated vesicle membrane"/>
    <property type="evidence" value="ECO:0007669"/>
    <property type="project" value="TreeGrafter"/>
</dbReference>
<evidence type="ECO:0000256" key="2">
    <source>
        <dbReference type="ARBA" id="ARBA00006859"/>
    </source>
</evidence>
<evidence type="ECO:0000256" key="1">
    <source>
        <dbReference type="ARBA" id="ARBA00004127"/>
    </source>
</evidence>
<reference evidence="8 9" key="1">
    <citation type="journal article" date="2017" name="PLoS Biol.">
        <title>The sea cucumber genome provides insights into morphological evolution and visceral regeneration.</title>
        <authorList>
            <person name="Zhang X."/>
            <person name="Sun L."/>
            <person name="Yuan J."/>
            <person name="Sun Y."/>
            <person name="Gao Y."/>
            <person name="Zhang L."/>
            <person name="Li S."/>
            <person name="Dai H."/>
            <person name="Hamel J.F."/>
            <person name="Liu C."/>
            <person name="Yu Y."/>
            <person name="Liu S."/>
            <person name="Lin W."/>
            <person name="Guo K."/>
            <person name="Jin S."/>
            <person name="Xu P."/>
            <person name="Storey K.B."/>
            <person name="Huan P."/>
            <person name="Zhang T."/>
            <person name="Zhou Y."/>
            <person name="Zhang J."/>
            <person name="Lin C."/>
            <person name="Li X."/>
            <person name="Xing L."/>
            <person name="Huo D."/>
            <person name="Sun M."/>
            <person name="Wang L."/>
            <person name="Mercier A."/>
            <person name="Li F."/>
            <person name="Yang H."/>
            <person name="Xiang J."/>
        </authorList>
    </citation>
    <scope>NUCLEOTIDE SEQUENCE [LARGE SCALE GENOMIC DNA]</scope>
    <source>
        <strain evidence="8">Shaxun</strain>
        <tissue evidence="8">Muscle</tissue>
    </source>
</reference>
<feature type="transmembrane region" description="Helical" evidence="7">
    <location>
        <begin position="188"/>
        <end position="210"/>
    </location>
</feature>
<dbReference type="GO" id="GO:0033619">
    <property type="term" value="P:membrane protein proteolysis"/>
    <property type="evidence" value="ECO:0007669"/>
    <property type="project" value="TreeGrafter"/>
</dbReference>
<comment type="caution">
    <text evidence="8">The sequence shown here is derived from an EMBL/GenBank/DDBJ whole genome shotgun (WGS) entry which is preliminary data.</text>
</comment>
<keyword evidence="6 7" id="KW-0472">Membrane</keyword>
<comment type="similarity">
    <text evidence="2">Belongs to the peptidase A22B family.</text>
</comment>
<dbReference type="EMBL" id="MRZV01000017">
    <property type="protein sequence ID" value="PIK62162.1"/>
    <property type="molecule type" value="Genomic_DNA"/>
</dbReference>
<evidence type="ECO:0000256" key="7">
    <source>
        <dbReference type="SAM" id="Phobius"/>
    </source>
</evidence>
<evidence type="ECO:0000313" key="9">
    <source>
        <dbReference type="Proteomes" id="UP000230750"/>
    </source>
</evidence>